<organism evidence="2 3">
    <name type="scientific">Flavimaricola marinus</name>
    <dbReference type="NCBI Taxonomy" id="1819565"/>
    <lineage>
        <taxon>Bacteria</taxon>
        <taxon>Pseudomonadati</taxon>
        <taxon>Pseudomonadota</taxon>
        <taxon>Alphaproteobacteria</taxon>
        <taxon>Rhodobacterales</taxon>
        <taxon>Paracoccaceae</taxon>
        <taxon>Flavimaricola</taxon>
    </lineage>
</organism>
<protein>
    <recommendedName>
        <fullName evidence="4">YcxB-like protein domain-containing protein</fullName>
    </recommendedName>
</protein>
<name>A0A238LG88_9RHOB</name>
<keyword evidence="1" id="KW-1133">Transmembrane helix</keyword>
<keyword evidence="1" id="KW-0812">Transmembrane</keyword>
<feature type="transmembrane region" description="Helical" evidence="1">
    <location>
        <begin position="76"/>
        <end position="95"/>
    </location>
</feature>
<accession>A0A238LG88</accession>
<dbReference type="RefSeq" id="WP_133065032.1">
    <property type="nucleotide sequence ID" value="NZ_FXZK01000005.1"/>
</dbReference>
<dbReference type="Proteomes" id="UP000201613">
    <property type="component" value="Unassembled WGS sequence"/>
</dbReference>
<evidence type="ECO:0008006" key="4">
    <source>
        <dbReference type="Google" id="ProtNLM"/>
    </source>
</evidence>
<keyword evidence="1" id="KW-0472">Membrane</keyword>
<keyword evidence="3" id="KW-1185">Reference proteome</keyword>
<evidence type="ECO:0000313" key="2">
    <source>
        <dbReference type="EMBL" id="SMY08583.1"/>
    </source>
</evidence>
<dbReference type="AlphaFoldDB" id="A0A238LG88"/>
<feature type="transmembrane region" description="Helical" evidence="1">
    <location>
        <begin position="47"/>
        <end position="70"/>
    </location>
</feature>
<dbReference type="EMBL" id="FXZK01000005">
    <property type="protein sequence ID" value="SMY08583.1"/>
    <property type="molecule type" value="Genomic_DNA"/>
</dbReference>
<reference evidence="2 3" key="1">
    <citation type="submission" date="2017-05" db="EMBL/GenBank/DDBJ databases">
        <authorList>
            <person name="Song R."/>
            <person name="Chenine A.L."/>
            <person name="Ruprecht R.M."/>
        </authorList>
    </citation>
    <scope>NUCLEOTIDE SEQUENCE [LARGE SCALE GENOMIC DNA]</scope>
    <source>
        <strain evidence="2 3">CECT 8899</strain>
    </source>
</reference>
<proteinExistence type="predicted"/>
<gene>
    <name evidence="2" type="ORF">LOM8899_02737</name>
</gene>
<sequence>MPRDNGALRISVRLEPADFPAYLLLNRQFAEFLAQARPKRTGWWGAAATYLVAYFGVPVLSTLMLALLWAPDLPAFVPELVAVFIVVWLASFAVMQVMHWRTDSIETAALRTWFDASQGMEHELIFDDDGFSVAGDAFSGRFSWSDGPVRCRRWANHLVVLHPRLPVLIPTRAIDGSVKEVFGQLQAWSGSGTS</sequence>
<evidence type="ECO:0000313" key="3">
    <source>
        <dbReference type="Proteomes" id="UP000201613"/>
    </source>
</evidence>
<evidence type="ECO:0000256" key="1">
    <source>
        <dbReference type="SAM" id="Phobius"/>
    </source>
</evidence>